<keyword evidence="4" id="KW-1015">Disulfide bond</keyword>
<feature type="compositionally biased region" description="Pro residues" evidence="6">
    <location>
        <begin position="1"/>
        <end position="49"/>
    </location>
</feature>
<dbReference type="Gene3D" id="3.40.30.10">
    <property type="entry name" value="Glutaredoxin"/>
    <property type="match status" value="1"/>
</dbReference>
<dbReference type="GO" id="GO:0016491">
    <property type="term" value="F:oxidoreductase activity"/>
    <property type="evidence" value="ECO:0007669"/>
    <property type="project" value="UniProtKB-KW"/>
</dbReference>
<evidence type="ECO:0000256" key="6">
    <source>
        <dbReference type="SAM" id="MobiDB-lite"/>
    </source>
</evidence>
<sequence length="290" mass="29525">MGNPPNAPWPGQPGPGAQPPYGPPPGGPPGGPGWQPGPPGPYGPPPPPGKGRGAGAVLAIVLAAGGLAVLLVVGAVVGFVVSRESDGDPGGGIELTAGKIAGGAEAMPQSDGSLAMARPGVESPVVDIYVDFACPHCGQFDRMHDPMLKELAVAGRAKVVFRPMVIFNESRQPAHDNSLRAASALRCVGDGARWLSYQDALYAGQPASLDTPGYSTAELLSHAAKLGLTGGDFTSCVENQRFAESVKAVSRKYISSGIPGTPTVQVNGRTLRADEIGSPDALRRAIETAS</sequence>
<dbReference type="GO" id="GO:0016853">
    <property type="term" value="F:isomerase activity"/>
    <property type="evidence" value="ECO:0007669"/>
    <property type="project" value="UniProtKB-KW"/>
</dbReference>
<comment type="caution">
    <text evidence="9">The sequence shown here is derived from an EMBL/GenBank/DDBJ whole genome shotgun (WGS) entry which is preliminary data.</text>
</comment>
<evidence type="ECO:0000313" key="9">
    <source>
        <dbReference type="EMBL" id="TQM70178.1"/>
    </source>
</evidence>
<evidence type="ECO:0000259" key="8">
    <source>
        <dbReference type="Pfam" id="PF13462"/>
    </source>
</evidence>
<evidence type="ECO:0000256" key="3">
    <source>
        <dbReference type="ARBA" id="ARBA00023002"/>
    </source>
</evidence>
<dbReference type="RefSeq" id="WP_185758876.1">
    <property type="nucleotide sequence ID" value="NZ_VFPO01000001.1"/>
</dbReference>
<keyword evidence="9" id="KW-0413">Isomerase</keyword>
<dbReference type="SUPFAM" id="SSF52833">
    <property type="entry name" value="Thioredoxin-like"/>
    <property type="match status" value="1"/>
</dbReference>
<evidence type="ECO:0000256" key="1">
    <source>
        <dbReference type="ARBA" id="ARBA00005791"/>
    </source>
</evidence>
<accession>A0A543IHX2</accession>
<dbReference type="EMBL" id="VFPO01000001">
    <property type="protein sequence ID" value="TQM70178.1"/>
    <property type="molecule type" value="Genomic_DNA"/>
</dbReference>
<evidence type="ECO:0000256" key="4">
    <source>
        <dbReference type="ARBA" id="ARBA00023157"/>
    </source>
</evidence>
<evidence type="ECO:0000313" key="10">
    <source>
        <dbReference type="Proteomes" id="UP000316706"/>
    </source>
</evidence>
<keyword evidence="5" id="KW-0676">Redox-active center</keyword>
<keyword evidence="7" id="KW-0472">Membrane</keyword>
<protein>
    <submittedName>
        <fullName evidence="9">Protein-disulfide isomerase</fullName>
    </submittedName>
</protein>
<dbReference type="PANTHER" id="PTHR13887">
    <property type="entry name" value="GLUTATHIONE S-TRANSFERASE KAPPA"/>
    <property type="match status" value="1"/>
</dbReference>
<keyword evidence="7" id="KW-1133">Transmembrane helix</keyword>
<evidence type="ECO:0000256" key="5">
    <source>
        <dbReference type="ARBA" id="ARBA00023284"/>
    </source>
</evidence>
<keyword evidence="7" id="KW-0812">Transmembrane</keyword>
<proteinExistence type="inferred from homology"/>
<feature type="domain" description="Thioredoxin-like fold" evidence="8">
    <location>
        <begin position="125"/>
        <end position="287"/>
    </location>
</feature>
<gene>
    <name evidence="9" type="ORF">FHX41_3897</name>
</gene>
<dbReference type="Proteomes" id="UP000316706">
    <property type="component" value="Unassembled WGS sequence"/>
</dbReference>
<feature type="transmembrane region" description="Helical" evidence="7">
    <location>
        <begin position="54"/>
        <end position="81"/>
    </location>
</feature>
<dbReference type="PANTHER" id="PTHR13887:SF14">
    <property type="entry name" value="DISULFIDE BOND FORMATION PROTEIN D"/>
    <property type="match status" value="1"/>
</dbReference>
<name>A0A543IHX2_9ACTN</name>
<keyword evidence="3" id="KW-0560">Oxidoreductase</keyword>
<dbReference type="Pfam" id="PF13462">
    <property type="entry name" value="Thioredoxin_4"/>
    <property type="match status" value="1"/>
</dbReference>
<feature type="region of interest" description="Disordered" evidence="6">
    <location>
        <begin position="1"/>
        <end position="51"/>
    </location>
</feature>
<dbReference type="CDD" id="cd02972">
    <property type="entry name" value="DsbA_family"/>
    <property type="match status" value="1"/>
</dbReference>
<keyword evidence="2" id="KW-0732">Signal</keyword>
<dbReference type="InterPro" id="IPR012336">
    <property type="entry name" value="Thioredoxin-like_fold"/>
</dbReference>
<organism evidence="9 10">
    <name type="scientific">Actinomadura hallensis</name>
    <dbReference type="NCBI Taxonomy" id="337895"/>
    <lineage>
        <taxon>Bacteria</taxon>
        <taxon>Bacillati</taxon>
        <taxon>Actinomycetota</taxon>
        <taxon>Actinomycetes</taxon>
        <taxon>Streptosporangiales</taxon>
        <taxon>Thermomonosporaceae</taxon>
        <taxon>Actinomadura</taxon>
    </lineage>
</organism>
<comment type="similarity">
    <text evidence="1">Belongs to the thioredoxin family. DsbA subfamily.</text>
</comment>
<reference evidence="9 10" key="1">
    <citation type="submission" date="2019-06" db="EMBL/GenBank/DDBJ databases">
        <title>Sequencing the genomes of 1000 actinobacteria strains.</title>
        <authorList>
            <person name="Klenk H.-P."/>
        </authorList>
    </citation>
    <scope>NUCLEOTIDE SEQUENCE [LARGE SCALE GENOMIC DNA]</scope>
    <source>
        <strain evidence="9 10">DSM 45043</strain>
    </source>
</reference>
<evidence type="ECO:0000256" key="2">
    <source>
        <dbReference type="ARBA" id="ARBA00022729"/>
    </source>
</evidence>
<evidence type="ECO:0000256" key="7">
    <source>
        <dbReference type="SAM" id="Phobius"/>
    </source>
</evidence>
<dbReference type="AlphaFoldDB" id="A0A543IHX2"/>
<dbReference type="InterPro" id="IPR036249">
    <property type="entry name" value="Thioredoxin-like_sf"/>
</dbReference>
<keyword evidence="10" id="KW-1185">Reference proteome</keyword>